<dbReference type="EMBL" id="BMMI01000009">
    <property type="protein sequence ID" value="GGL80980.1"/>
    <property type="molecule type" value="Genomic_DNA"/>
</dbReference>
<evidence type="ECO:0000313" key="4">
    <source>
        <dbReference type="Proteomes" id="UP000648663"/>
    </source>
</evidence>
<name>A0A846LQN9_9ACTN</name>
<dbReference type="RefSeq" id="WP_166757430.1">
    <property type="nucleotide sequence ID" value="NZ_BAABJU010000011.1"/>
</dbReference>
<evidence type="ECO:0000313" key="2">
    <source>
        <dbReference type="EMBL" id="NIH69866.1"/>
    </source>
</evidence>
<gene>
    <name evidence="2" type="ORF">FB380_004364</name>
    <name evidence="1" type="ORF">GCM10011589_41580</name>
</gene>
<protein>
    <recommendedName>
        <fullName evidence="5">Bacterial Ig-like domain-containing protein</fullName>
    </recommendedName>
</protein>
<accession>A0A846LQN9</accession>
<proteinExistence type="predicted"/>
<evidence type="ECO:0008006" key="5">
    <source>
        <dbReference type="Google" id="ProtNLM"/>
    </source>
</evidence>
<reference evidence="1" key="4">
    <citation type="submission" date="2024-05" db="EMBL/GenBank/DDBJ databases">
        <authorList>
            <person name="Sun Q."/>
            <person name="Zhou Y."/>
        </authorList>
    </citation>
    <scope>NUCLEOTIDE SEQUENCE</scope>
    <source>
        <strain evidence="1">CGMCC 4.5581</strain>
    </source>
</reference>
<reference evidence="1" key="1">
    <citation type="journal article" date="2014" name="Int. J. Syst. Evol. Microbiol.">
        <title>Complete genome of a new Firmicutes species belonging to the dominant human colonic microbiota ('Ruminococcus bicirculans') reveals two chromosomes and a selective capacity to utilize plant glucans.</title>
        <authorList>
            <consortium name="NISC Comparative Sequencing Program"/>
            <person name="Wegmann U."/>
            <person name="Louis P."/>
            <person name="Goesmann A."/>
            <person name="Henrissat B."/>
            <person name="Duncan S.H."/>
            <person name="Flint H.J."/>
        </authorList>
    </citation>
    <scope>NUCLEOTIDE SEQUENCE</scope>
    <source>
        <strain evidence="1">CGMCC 4.5581</strain>
    </source>
</reference>
<dbReference type="EMBL" id="JAAMPA010000003">
    <property type="protein sequence ID" value="NIH69866.1"/>
    <property type="molecule type" value="Genomic_DNA"/>
</dbReference>
<reference evidence="2 3" key="3">
    <citation type="submission" date="2020-02" db="EMBL/GenBank/DDBJ databases">
        <title>Sequencing the genomes of 1000 actinobacteria strains.</title>
        <authorList>
            <person name="Klenk H.-P."/>
        </authorList>
    </citation>
    <scope>NUCLEOTIDE SEQUENCE [LARGE SCALE GENOMIC DNA]</scope>
    <source>
        <strain evidence="2 3">DSM 45201</strain>
    </source>
</reference>
<dbReference type="Proteomes" id="UP000552836">
    <property type="component" value="Unassembled WGS sequence"/>
</dbReference>
<dbReference type="Proteomes" id="UP000648663">
    <property type="component" value="Unassembled WGS sequence"/>
</dbReference>
<reference evidence="4" key="2">
    <citation type="journal article" date="2019" name="Int. J. Syst. Evol. Microbiol.">
        <title>The Global Catalogue of Microorganisms (GCM) 10K type strain sequencing project: providing services to taxonomists for standard genome sequencing and annotation.</title>
        <authorList>
            <consortium name="The Broad Institute Genomics Platform"/>
            <consortium name="The Broad Institute Genome Sequencing Center for Infectious Disease"/>
            <person name="Wu L."/>
            <person name="Ma J."/>
        </authorList>
    </citation>
    <scope>NUCLEOTIDE SEQUENCE [LARGE SCALE GENOMIC DNA]</scope>
    <source>
        <strain evidence="4">CGMCC 4.5581</strain>
    </source>
</reference>
<sequence>MTVGQDGVWRADLGTLRPGTHELVAQQSMGTRAAEPVSVTSTVRGR</sequence>
<evidence type="ECO:0000313" key="1">
    <source>
        <dbReference type="EMBL" id="GGL80980.1"/>
    </source>
</evidence>
<organism evidence="2 3">
    <name type="scientific">Modestobacter marinus</name>
    <dbReference type="NCBI Taxonomy" id="477641"/>
    <lineage>
        <taxon>Bacteria</taxon>
        <taxon>Bacillati</taxon>
        <taxon>Actinomycetota</taxon>
        <taxon>Actinomycetes</taxon>
        <taxon>Geodermatophilales</taxon>
        <taxon>Geodermatophilaceae</taxon>
        <taxon>Modestobacter</taxon>
    </lineage>
</organism>
<dbReference type="AlphaFoldDB" id="A0A846LQN9"/>
<comment type="caution">
    <text evidence="2">The sequence shown here is derived from an EMBL/GenBank/DDBJ whole genome shotgun (WGS) entry which is preliminary data.</text>
</comment>
<keyword evidence="4" id="KW-1185">Reference proteome</keyword>
<evidence type="ECO:0000313" key="3">
    <source>
        <dbReference type="Proteomes" id="UP000552836"/>
    </source>
</evidence>